<proteinExistence type="predicted"/>
<keyword evidence="4" id="KW-1185">Reference proteome</keyword>
<sequence length="162" mass="17364">MLPLSLWLFLGAAWGGVGVASSPSPPFLTNDSFTHLVPRHTLFFRQAANLQSFQGTLGGTEASPITQSGDSERPFSVDGDTFPDFDSAAQRSCDNQAQKCKDKANSKGKKGKRLEVGDCDAQRGKCLDAQKSATVKDFQKGVASVNIGKDESFPDFDLICDA</sequence>
<feature type="region of interest" description="Disordered" evidence="1">
    <location>
        <begin position="55"/>
        <end position="83"/>
    </location>
</feature>
<evidence type="ECO:0000256" key="2">
    <source>
        <dbReference type="SAM" id="SignalP"/>
    </source>
</evidence>
<dbReference type="OrthoDB" id="2507450at2759"/>
<dbReference type="Proteomes" id="UP000800036">
    <property type="component" value="Unassembled WGS sequence"/>
</dbReference>
<dbReference type="EMBL" id="ML976773">
    <property type="protein sequence ID" value="KAF1964977.1"/>
    <property type="molecule type" value="Genomic_DNA"/>
</dbReference>
<accession>A0A6A5UVC0</accession>
<evidence type="ECO:0000256" key="1">
    <source>
        <dbReference type="SAM" id="MobiDB-lite"/>
    </source>
</evidence>
<dbReference type="AlphaFoldDB" id="A0A6A5UVC0"/>
<feature type="chain" id="PRO_5025513046" evidence="2">
    <location>
        <begin position="21"/>
        <end position="162"/>
    </location>
</feature>
<reference evidence="3" key="1">
    <citation type="journal article" date="2020" name="Stud. Mycol.">
        <title>101 Dothideomycetes genomes: a test case for predicting lifestyles and emergence of pathogens.</title>
        <authorList>
            <person name="Haridas S."/>
            <person name="Albert R."/>
            <person name="Binder M."/>
            <person name="Bloem J."/>
            <person name="Labutti K."/>
            <person name="Salamov A."/>
            <person name="Andreopoulos B."/>
            <person name="Baker S."/>
            <person name="Barry K."/>
            <person name="Bills G."/>
            <person name="Bluhm B."/>
            <person name="Cannon C."/>
            <person name="Castanera R."/>
            <person name="Culley D."/>
            <person name="Daum C."/>
            <person name="Ezra D."/>
            <person name="Gonzalez J."/>
            <person name="Henrissat B."/>
            <person name="Kuo A."/>
            <person name="Liang C."/>
            <person name="Lipzen A."/>
            <person name="Lutzoni F."/>
            <person name="Magnuson J."/>
            <person name="Mondo S."/>
            <person name="Nolan M."/>
            <person name="Ohm R."/>
            <person name="Pangilinan J."/>
            <person name="Park H.-J."/>
            <person name="Ramirez L."/>
            <person name="Alfaro M."/>
            <person name="Sun H."/>
            <person name="Tritt A."/>
            <person name="Yoshinaga Y."/>
            <person name="Zwiers L.-H."/>
            <person name="Turgeon B."/>
            <person name="Goodwin S."/>
            <person name="Spatafora J."/>
            <person name="Crous P."/>
            <person name="Grigoriev I."/>
        </authorList>
    </citation>
    <scope>NUCLEOTIDE SEQUENCE</scope>
    <source>
        <strain evidence="3">CBS 107.79</strain>
    </source>
</reference>
<protein>
    <submittedName>
        <fullName evidence="3">Uncharacterized protein</fullName>
    </submittedName>
</protein>
<organism evidence="3 4">
    <name type="scientific">Bimuria novae-zelandiae CBS 107.79</name>
    <dbReference type="NCBI Taxonomy" id="1447943"/>
    <lineage>
        <taxon>Eukaryota</taxon>
        <taxon>Fungi</taxon>
        <taxon>Dikarya</taxon>
        <taxon>Ascomycota</taxon>
        <taxon>Pezizomycotina</taxon>
        <taxon>Dothideomycetes</taxon>
        <taxon>Pleosporomycetidae</taxon>
        <taxon>Pleosporales</taxon>
        <taxon>Massarineae</taxon>
        <taxon>Didymosphaeriaceae</taxon>
        <taxon>Bimuria</taxon>
    </lineage>
</organism>
<feature type="signal peptide" evidence="2">
    <location>
        <begin position="1"/>
        <end position="20"/>
    </location>
</feature>
<keyword evidence="2" id="KW-0732">Signal</keyword>
<gene>
    <name evidence="3" type="ORF">BU23DRAFT_40198</name>
</gene>
<name>A0A6A5UVC0_9PLEO</name>
<evidence type="ECO:0000313" key="4">
    <source>
        <dbReference type="Proteomes" id="UP000800036"/>
    </source>
</evidence>
<evidence type="ECO:0000313" key="3">
    <source>
        <dbReference type="EMBL" id="KAF1964977.1"/>
    </source>
</evidence>